<feature type="domain" description="Thioredoxin" evidence="4">
    <location>
        <begin position="67"/>
        <end position="227"/>
    </location>
</feature>
<proteinExistence type="inferred from homology"/>
<sequence>MIPTVSNEEEGVTQKSTLKKEHRWKWLVALMVGVLLILVGANVLFYVTRLSTAPKSAPVDQSYQGTDMGKTPAPVFQLHDQNGKLVSLQALRGRPVVLTFLYTTCPGPCPLTAEKMYSATQLLGAQAAQVHWDAVSVNPAVDNAHLATAFVAAHRLTGYLHFLLGTEKQLRPIWKDYAVGVTPAQGNAAMTHSVGIYLIDAQGRERVYLGSNFTPEMLAKNLQQLLANNTK</sequence>
<evidence type="ECO:0000313" key="5">
    <source>
        <dbReference type="EMBL" id="GLV56052.1"/>
    </source>
</evidence>
<dbReference type="InterPro" id="IPR003782">
    <property type="entry name" value="SCO1/SenC"/>
</dbReference>
<protein>
    <recommendedName>
        <fullName evidence="4">Thioredoxin domain-containing protein</fullName>
    </recommendedName>
</protein>
<dbReference type="PANTHER" id="PTHR12151">
    <property type="entry name" value="ELECTRON TRANSPORT PROTIN SCO1/SENC FAMILY MEMBER"/>
    <property type="match status" value="1"/>
</dbReference>
<evidence type="ECO:0000256" key="2">
    <source>
        <dbReference type="ARBA" id="ARBA00023008"/>
    </source>
</evidence>
<evidence type="ECO:0000256" key="3">
    <source>
        <dbReference type="SAM" id="Phobius"/>
    </source>
</evidence>
<dbReference type="CDD" id="cd02968">
    <property type="entry name" value="SCO"/>
    <property type="match status" value="1"/>
</dbReference>
<dbReference type="RefSeq" id="WP_338250924.1">
    <property type="nucleotide sequence ID" value="NZ_BSRI01000001.1"/>
</dbReference>
<keyword evidence="3" id="KW-0812">Transmembrane</keyword>
<keyword evidence="3" id="KW-1133">Transmembrane helix</keyword>
<dbReference type="Gene3D" id="3.40.30.10">
    <property type="entry name" value="Glutaredoxin"/>
    <property type="match status" value="1"/>
</dbReference>
<evidence type="ECO:0000313" key="6">
    <source>
        <dbReference type="Proteomes" id="UP001344906"/>
    </source>
</evidence>
<name>A0ABQ6FQP0_9CHLR</name>
<evidence type="ECO:0000256" key="1">
    <source>
        <dbReference type="ARBA" id="ARBA00010996"/>
    </source>
</evidence>
<accession>A0ABQ6FQP0</accession>
<dbReference type="EMBL" id="BSRI01000001">
    <property type="protein sequence ID" value="GLV56052.1"/>
    <property type="molecule type" value="Genomic_DNA"/>
</dbReference>
<comment type="similarity">
    <text evidence="1">Belongs to the SCO1/2 family.</text>
</comment>
<dbReference type="SUPFAM" id="SSF52833">
    <property type="entry name" value="Thioredoxin-like"/>
    <property type="match status" value="1"/>
</dbReference>
<reference evidence="5 6" key="1">
    <citation type="submission" date="2023-02" db="EMBL/GenBank/DDBJ databases">
        <title>Dictyobacter halimunensis sp. nov., a new member of the class Ktedonobacteria from forest soil in a geothermal area.</title>
        <authorList>
            <person name="Rachmania M.K."/>
            <person name="Ningsih F."/>
            <person name="Sakai Y."/>
            <person name="Yabe S."/>
            <person name="Yokota A."/>
            <person name="Sjamsuridzal W."/>
        </authorList>
    </citation>
    <scope>NUCLEOTIDE SEQUENCE [LARGE SCALE GENOMIC DNA]</scope>
    <source>
        <strain evidence="5 6">S3.2.2.5</strain>
    </source>
</reference>
<dbReference type="PANTHER" id="PTHR12151:SF25">
    <property type="entry name" value="LINALOOL DEHYDRATASE_ISOMERASE DOMAIN-CONTAINING PROTEIN"/>
    <property type="match status" value="1"/>
</dbReference>
<dbReference type="InterPro" id="IPR036249">
    <property type="entry name" value="Thioredoxin-like_sf"/>
</dbReference>
<gene>
    <name evidence="5" type="ORF">KDH_28960</name>
</gene>
<evidence type="ECO:0000259" key="4">
    <source>
        <dbReference type="PROSITE" id="PS51352"/>
    </source>
</evidence>
<keyword evidence="3" id="KW-0472">Membrane</keyword>
<organism evidence="5 6">
    <name type="scientific">Dictyobacter halimunensis</name>
    <dbReference type="NCBI Taxonomy" id="3026934"/>
    <lineage>
        <taxon>Bacteria</taxon>
        <taxon>Bacillati</taxon>
        <taxon>Chloroflexota</taxon>
        <taxon>Ktedonobacteria</taxon>
        <taxon>Ktedonobacterales</taxon>
        <taxon>Dictyobacteraceae</taxon>
        <taxon>Dictyobacter</taxon>
    </lineage>
</organism>
<dbReference type="Pfam" id="PF02630">
    <property type="entry name" value="SCO1-SenC"/>
    <property type="match status" value="1"/>
</dbReference>
<keyword evidence="6" id="KW-1185">Reference proteome</keyword>
<comment type="caution">
    <text evidence="5">The sequence shown here is derived from an EMBL/GenBank/DDBJ whole genome shotgun (WGS) entry which is preliminary data.</text>
</comment>
<dbReference type="PROSITE" id="PS51352">
    <property type="entry name" value="THIOREDOXIN_2"/>
    <property type="match status" value="1"/>
</dbReference>
<feature type="transmembrane region" description="Helical" evidence="3">
    <location>
        <begin position="26"/>
        <end position="47"/>
    </location>
</feature>
<keyword evidence="2" id="KW-0186">Copper</keyword>
<dbReference type="InterPro" id="IPR013766">
    <property type="entry name" value="Thioredoxin_domain"/>
</dbReference>
<dbReference type="Proteomes" id="UP001344906">
    <property type="component" value="Unassembled WGS sequence"/>
</dbReference>